<dbReference type="Pfam" id="PF01042">
    <property type="entry name" value="Ribonuc_L-PSP"/>
    <property type="match status" value="1"/>
</dbReference>
<dbReference type="InterPro" id="IPR035959">
    <property type="entry name" value="RutC-like_sf"/>
</dbReference>
<evidence type="ECO:0000313" key="2">
    <source>
        <dbReference type="Proteomes" id="UP000198693"/>
    </source>
</evidence>
<name>A0A1I7H8B0_9GAMM</name>
<dbReference type="GO" id="GO:0005829">
    <property type="term" value="C:cytosol"/>
    <property type="evidence" value="ECO:0007669"/>
    <property type="project" value="TreeGrafter"/>
</dbReference>
<sequence>MTDYVNDPTLPAPPFPGSHMVLDDCYVFVSGLTASDIQEGENAIGDIKEETRRVMRELERMLALVETSFADVLRVDIHLADLGDIGEMDSVYAEFFENDRYPARTCTESPRLSGGSGVEITLMATRPDRSR</sequence>
<proteinExistence type="predicted"/>
<dbReference type="EMBL" id="FPBP01000004">
    <property type="protein sequence ID" value="SFU56902.1"/>
    <property type="molecule type" value="Genomic_DNA"/>
</dbReference>
<accession>A0A1I7H8B0</accession>
<gene>
    <name evidence="1" type="ORF">SAMN04487955_10438</name>
</gene>
<keyword evidence="2" id="KW-1185">Reference proteome</keyword>
<dbReference type="Gene3D" id="3.30.1330.40">
    <property type="entry name" value="RutC-like"/>
    <property type="match status" value="1"/>
</dbReference>
<dbReference type="Proteomes" id="UP000198693">
    <property type="component" value="Unassembled WGS sequence"/>
</dbReference>
<dbReference type="PANTHER" id="PTHR11803:SF39">
    <property type="entry name" value="2-IMINOBUTANOATE_2-IMINOPROPANOATE DEAMINASE"/>
    <property type="match status" value="1"/>
</dbReference>
<dbReference type="OrthoDB" id="9803101at2"/>
<reference evidence="2" key="1">
    <citation type="submission" date="2016-10" db="EMBL/GenBank/DDBJ databases">
        <authorList>
            <person name="Varghese N."/>
            <person name="Submissions S."/>
        </authorList>
    </citation>
    <scope>NUCLEOTIDE SEQUENCE [LARGE SCALE GENOMIC DNA]</scope>
    <source>
        <strain evidence="2">CGMCC 1.6981</strain>
    </source>
</reference>
<evidence type="ECO:0000313" key="1">
    <source>
        <dbReference type="EMBL" id="SFU56902.1"/>
    </source>
</evidence>
<organism evidence="1 2">
    <name type="scientific">Halomonas korlensis</name>
    <dbReference type="NCBI Taxonomy" id="463301"/>
    <lineage>
        <taxon>Bacteria</taxon>
        <taxon>Pseudomonadati</taxon>
        <taxon>Pseudomonadota</taxon>
        <taxon>Gammaproteobacteria</taxon>
        <taxon>Oceanospirillales</taxon>
        <taxon>Halomonadaceae</taxon>
        <taxon>Halomonas</taxon>
    </lineage>
</organism>
<dbReference type="GO" id="GO:0019239">
    <property type="term" value="F:deaminase activity"/>
    <property type="evidence" value="ECO:0007669"/>
    <property type="project" value="TreeGrafter"/>
</dbReference>
<dbReference type="RefSeq" id="WP_089794306.1">
    <property type="nucleotide sequence ID" value="NZ_FPBP01000004.1"/>
</dbReference>
<dbReference type="PANTHER" id="PTHR11803">
    <property type="entry name" value="2-IMINOBUTANOATE/2-IMINOPROPANOATE DEAMINASE RIDA"/>
    <property type="match status" value="1"/>
</dbReference>
<dbReference type="InterPro" id="IPR006175">
    <property type="entry name" value="YjgF/YER057c/UK114"/>
</dbReference>
<dbReference type="CDD" id="cd00448">
    <property type="entry name" value="YjgF_YER057c_UK114_family"/>
    <property type="match status" value="1"/>
</dbReference>
<protein>
    <submittedName>
        <fullName evidence="1">2-iminobutanoate/2-iminopropanoate deaminase</fullName>
    </submittedName>
</protein>
<dbReference type="STRING" id="463301.SAMN04487955_10438"/>
<dbReference type="AlphaFoldDB" id="A0A1I7H8B0"/>
<dbReference type="SUPFAM" id="SSF55298">
    <property type="entry name" value="YjgF-like"/>
    <property type="match status" value="1"/>
</dbReference>